<dbReference type="PANTHER" id="PTHR30055">
    <property type="entry name" value="HTH-TYPE TRANSCRIPTIONAL REGULATOR RUTR"/>
    <property type="match status" value="1"/>
</dbReference>
<feature type="DNA-binding region" description="H-T-H motif" evidence="2">
    <location>
        <begin position="36"/>
        <end position="55"/>
    </location>
</feature>
<dbReference type="Pfam" id="PF17920">
    <property type="entry name" value="TetR_C_16"/>
    <property type="match status" value="1"/>
</dbReference>
<dbReference type="InterPro" id="IPR036271">
    <property type="entry name" value="Tet_transcr_reg_TetR-rel_C_sf"/>
</dbReference>
<gene>
    <name evidence="4" type="ORF">SAMN04488693_11371</name>
</gene>
<accession>A0A1G8LB57</accession>
<dbReference type="Proteomes" id="UP000199258">
    <property type="component" value="Unassembled WGS sequence"/>
</dbReference>
<keyword evidence="5" id="KW-1185">Reference proteome</keyword>
<feature type="domain" description="HTH tetR-type" evidence="3">
    <location>
        <begin position="13"/>
        <end position="73"/>
    </location>
</feature>
<dbReference type="SUPFAM" id="SSF48498">
    <property type="entry name" value="Tetracyclin repressor-like, C-terminal domain"/>
    <property type="match status" value="1"/>
</dbReference>
<dbReference type="AlphaFoldDB" id="A0A1G8LB57"/>
<dbReference type="InterPro" id="IPR009057">
    <property type="entry name" value="Homeodomain-like_sf"/>
</dbReference>
<dbReference type="GO" id="GO:0000976">
    <property type="term" value="F:transcription cis-regulatory region binding"/>
    <property type="evidence" value="ECO:0007669"/>
    <property type="project" value="TreeGrafter"/>
</dbReference>
<proteinExistence type="predicted"/>
<dbReference type="PROSITE" id="PS50977">
    <property type="entry name" value="HTH_TETR_2"/>
    <property type="match status" value="1"/>
</dbReference>
<dbReference type="Gene3D" id="1.10.10.60">
    <property type="entry name" value="Homeodomain-like"/>
    <property type="match status" value="1"/>
</dbReference>
<organism evidence="4 5">
    <name type="scientific">Arthrobacter subterraneus</name>
    <dbReference type="NCBI Taxonomy" id="335973"/>
    <lineage>
        <taxon>Bacteria</taxon>
        <taxon>Bacillati</taxon>
        <taxon>Actinomycetota</taxon>
        <taxon>Actinomycetes</taxon>
        <taxon>Micrococcales</taxon>
        <taxon>Micrococcaceae</taxon>
        <taxon>Arthrobacter</taxon>
    </lineage>
</organism>
<dbReference type="STRING" id="335973.SAMN04488693_11371"/>
<dbReference type="Gene3D" id="1.10.357.10">
    <property type="entry name" value="Tetracycline Repressor, domain 2"/>
    <property type="match status" value="1"/>
</dbReference>
<dbReference type="SUPFAM" id="SSF46689">
    <property type="entry name" value="Homeodomain-like"/>
    <property type="match status" value="1"/>
</dbReference>
<evidence type="ECO:0000256" key="2">
    <source>
        <dbReference type="PROSITE-ProRule" id="PRU00335"/>
    </source>
</evidence>
<dbReference type="PRINTS" id="PR00455">
    <property type="entry name" value="HTHTETR"/>
</dbReference>
<dbReference type="Pfam" id="PF00440">
    <property type="entry name" value="TetR_N"/>
    <property type="match status" value="1"/>
</dbReference>
<sequence>MSRALRGRRAGSGDTRAHIIATARGMFAEHGFDGASLRGIARAAGVDPALIHHYFDSKDELFAACIELPADPATVLAGVVRCPVPERGEELVRTLLALWESPAQPALLALLRGAVGSRTQAALMREVLGRRIFALITTGMTEEDARLRASLAASQVMGMVMARYVLRLEPLASANREEVVRLVAPTVQRYLDGPL</sequence>
<dbReference type="InterPro" id="IPR041678">
    <property type="entry name" value="TetR_C_16"/>
</dbReference>
<name>A0A1G8LB57_9MICC</name>
<dbReference type="GO" id="GO:0003700">
    <property type="term" value="F:DNA-binding transcription factor activity"/>
    <property type="evidence" value="ECO:0007669"/>
    <property type="project" value="TreeGrafter"/>
</dbReference>
<evidence type="ECO:0000259" key="3">
    <source>
        <dbReference type="PROSITE" id="PS50977"/>
    </source>
</evidence>
<evidence type="ECO:0000256" key="1">
    <source>
        <dbReference type="ARBA" id="ARBA00023125"/>
    </source>
</evidence>
<dbReference type="RefSeq" id="WP_245702867.1">
    <property type="nucleotide sequence ID" value="NZ_FNDT01000013.1"/>
</dbReference>
<dbReference type="PANTHER" id="PTHR30055:SF235">
    <property type="entry name" value="TRANSCRIPTIONAL REGULATORY PROTEIN"/>
    <property type="match status" value="1"/>
</dbReference>
<keyword evidence="1 2" id="KW-0238">DNA-binding</keyword>
<reference evidence="4 5" key="1">
    <citation type="submission" date="2016-10" db="EMBL/GenBank/DDBJ databases">
        <authorList>
            <person name="de Groot N.N."/>
        </authorList>
    </citation>
    <scope>NUCLEOTIDE SEQUENCE [LARGE SCALE GENOMIC DNA]</scope>
    <source>
        <strain evidence="4 5">NP_1H</strain>
    </source>
</reference>
<evidence type="ECO:0000313" key="5">
    <source>
        <dbReference type="Proteomes" id="UP000199258"/>
    </source>
</evidence>
<dbReference type="InterPro" id="IPR001647">
    <property type="entry name" value="HTH_TetR"/>
</dbReference>
<evidence type="ECO:0000313" key="4">
    <source>
        <dbReference type="EMBL" id="SDI52959.1"/>
    </source>
</evidence>
<dbReference type="InterPro" id="IPR050109">
    <property type="entry name" value="HTH-type_TetR-like_transc_reg"/>
</dbReference>
<dbReference type="EMBL" id="FNDT01000013">
    <property type="protein sequence ID" value="SDI52959.1"/>
    <property type="molecule type" value="Genomic_DNA"/>
</dbReference>
<protein>
    <submittedName>
        <fullName evidence="4">DNA-binding transcriptional regulator, AcrR family</fullName>
    </submittedName>
</protein>